<evidence type="ECO:0000256" key="4">
    <source>
        <dbReference type="ARBA" id="ARBA00022741"/>
    </source>
</evidence>
<dbReference type="GO" id="GO:0005524">
    <property type="term" value="F:ATP binding"/>
    <property type="evidence" value="ECO:0007669"/>
    <property type="project" value="UniProtKB-UniRule"/>
</dbReference>
<name>A0A8T0IVT5_CERPU</name>
<evidence type="ECO:0000256" key="6">
    <source>
        <dbReference type="ARBA" id="ARBA00022840"/>
    </source>
</evidence>
<dbReference type="InterPro" id="IPR017441">
    <property type="entry name" value="Protein_kinase_ATP_BS"/>
</dbReference>
<organism evidence="10 11">
    <name type="scientific">Ceratodon purpureus</name>
    <name type="common">Fire moss</name>
    <name type="synonym">Dicranum purpureum</name>
    <dbReference type="NCBI Taxonomy" id="3225"/>
    <lineage>
        <taxon>Eukaryota</taxon>
        <taxon>Viridiplantae</taxon>
        <taxon>Streptophyta</taxon>
        <taxon>Embryophyta</taxon>
        <taxon>Bryophyta</taxon>
        <taxon>Bryophytina</taxon>
        <taxon>Bryopsida</taxon>
        <taxon>Dicranidae</taxon>
        <taxon>Pseudoditrichales</taxon>
        <taxon>Ditrichaceae</taxon>
        <taxon>Ceratodon</taxon>
    </lineage>
</organism>
<keyword evidence="4 7" id="KW-0547">Nucleotide-binding</keyword>
<dbReference type="PROSITE" id="PS00108">
    <property type="entry name" value="PROTEIN_KINASE_ST"/>
    <property type="match status" value="1"/>
</dbReference>
<dbReference type="PANTHER" id="PTHR47983">
    <property type="entry name" value="PTO-INTERACTING PROTEIN 1-LIKE"/>
    <property type="match status" value="1"/>
</dbReference>
<dbReference type="InterPro" id="IPR054289">
    <property type="entry name" value="DUF7025"/>
</dbReference>
<feature type="binding site" evidence="7">
    <location>
        <position position="261"/>
    </location>
    <ligand>
        <name>ATP</name>
        <dbReference type="ChEBI" id="CHEBI:30616"/>
    </ligand>
</feature>
<evidence type="ECO:0000313" key="10">
    <source>
        <dbReference type="EMBL" id="KAG0586936.1"/>
    </source>
</evidence>
<dbReference type="InterPro" id="IPR001245">
    <property type="entry name" value="Ser-Thr/Tyr_kinase_cat_dom"/>
</dbReference>
<dbReference type="Pfam" id="PF22942">
    <property type="entry name" value="DUF7025"/>
    <property type="match status" value="1"/>
</dbReference>
<evidence type="ECO:0000256" key="5">
    <source>
        <dbReference type="ARBA" id="ARBA00022777"/>
    </source>
</evidence>
<dbReference type="Gene3D" id="3.30.200.20">
    <property type="entry name" value="Phosphorylase Kinase, domain 1"/>
    <property type="match status" value="1"/>
</dbReference>
<dbReference type="InterPro" id="IPR000719">
    <property type="entry name" value="Prot_kinase_dom"/>
</dbReference>
<keyword evidence="2" id="KW-0597">Phosphoprotein</keyword>
<dbReference type="GO" id="GO:0004674">
    <property type="term" value="F:protein serine/threonine kinase activity"/>
    <property type="evidence" value="ECO:0007669"/>
    <property type="project" value="UniProtKB-KW"/>
</dbReference>
<dbReference type="CDD" id="cd13999">
    <property type="entry name" value="STKc_MAP3K-like"/>
    <property type="match status" value="1"/>
</dbReference>
<dbReference type="Proteomes" id="UP000822688">
    <property type="component" value="Chromosome 2"/>
</dbReference>
<reference evidence="10" key="1">
    <citation type="submission" date="2020-06" db="EMBL/GenBank/DDBJ databases">
        <title>WGS assembly of Ceratodon purpureus strain R40.</title>
        <authorList>
            <person name="Carey S.B."/>
            <person name="Jenkins J."/>
            <person name="Shu S."/>
            <person name="Lovell J.T."/>
            <person name="Sreedasyam A."/>
            <person name="Maumus F."/>
            <person name="Tiley G.P."/>
            <person name="Fernandez-Pozo N."/>
            <person name="Barry K."/>
            <person name="Chen C."/>
            <person name="Wang M."/>
            <person name="Lipzen A."/>
            <person name="Daum C."/>
            <person name="Saski C.A."/>
            <person name="Payton A.C."/>
            <person name="Mcbreen J.C."/>
            <person name="Conrad R.E."/>
            <person name="Kollar L.M."/>
            <person name="Olsson S."/>
            <person name="Huttunen S."/>
            <person name="Landis J.B."/>
            <person name="Wickett N.J."/>
            <person name="Johnson M.G."/>
            <person name="Rensing S.A."/>
            <person name="Grimwood J."/>
            <person name="Schmutz J."/>
            <person name="Mcdaniel S.F."/>
        </authorList>
    </citation>
    <scope>NUCLEOTIDE SEQUENCE</scope>
    <source>
        <strain evidence="10">R40</strain>
    </source>
</reference>
<proteinExistence type="predicted"/>
<accession>A0A8T0IVT5</accession>
<dbReference type="PROSITE" id="PS50011">
    <property type="entry name" value="PROTEIN_KINASE_DOM"/>
    <property type="match status" value="2"/>
</dbReference>
<dbReference type="AlphaFoldDB" id="A0A8T0IVT5"/>
<dbReference type="PANTHER" id="PTHR47983:SF3">
    <property type="entry name" value="OS05G0135800 PROTEIN"/>
    <property type="match status" value="1"/>
</dbReference>
<feature type="region of interest" description="Disordered" evidence="8">
    <location>
        <begin position="1"/>
        <end position="22"/>
    </location>
</feature>
<dbReference type="InterPro" id="IPR008271">
    <property type="entry name" value="Ser/Thr_kinase_AS"/>
</dbReference>
<evidence type="ECO:0000259" key="9">
    <source>
        <dbReference type="PROSITE" id="PS50011"/>
    </source>
</evidence>
<dbReference type="PROSITE" id="PS00107">
    <property type="entry name" value="PROTEIN_KINASE_ATP"/>
    <property type="match status" value="1"/>
</dbReference>
<dbReference type="InterPro" id="IPR011009">
    <property type="entry name" value="Kinase-like_dom_sf"/>
</dbReference>
<keyword evidence="3" id="KW-0808">Transferase</keyword>
<dbReference type="InterPro" id="IPR052101">
    <property type="entry name" value="Plant_StressResp_Kinase"/>
</dbReference>
<protein>
    <recommendedName>
        <fullName evidence="9">Protein kinase domain-containing protein</fullName>
    </recommendedName>
</protein>
<evidence type="ECO:0000256" key="3">
    <source>
        <dbReference type="ARBA" id="ARBA00022679"/>
    </source>
</evidence>
<gene>
    <name evidence="10" type="ORF">KC19_2G128900</name>
</gene>
<keyword evidence="11" id="KW-1185">Reference proteome</keyword>
<keyword evidence="5" id="KW-0418">Kinase</keyword>
<keyword evidence="1" id="KW-0723">Serine/threonine-protein kinase</keyword>
<evidence type="ECO:0000256" key="2">
    <source>
        <dbReference type="ARBA" id="ARBA00022553"/>
    </source>
</evidence>
<evidence type="ECO:0000256" key="1">
    <source>
        <dbReference type="ARBA" id="ARBA00022527"/>
    </source>
</evidence>
<dbReference type="Pfam" id="PF07714">
    <property type="entry name" value="PK_Tyr_Ser-Thr"/>
    <property type="match status" value="2"/>
</dbReference>
<evidence type="ECO:0000313" key="11">
    <source>
        <dbReference type="Proteomes" id="UP000822688"/>
    </source>
</evidence>
<feature type="domain" description="Protein kinase" evidence="9">
    <location>
        <begin position="772"/>
        <end position="1053"/>
    </location>
</feature>
<feature type="domain" description="Protein kinase" evidence="9">
    <location>
        <begin position="234"/>
        <end position="514"/>
    </location>
</feature>
<comment type="caution">
    <text evidence="10">The sequence shown here is derived from an EMBL/GenBank/DDBJ whole genome shotgun (WGS) entry which is preliminary data.</text>
</comment>
<evidence type="ECO:0000256" key="8">
    <source>
        <dbReference type="SAM" id="MobiDB-lite"/>
    </source>
</evidence>
<sequence length="1075" mass="121259">MAEGESSNHPLGLPPERRKGAGNAGGMEMLEIYLKLAKRCLEAVQGMSSPKFNNEQCGYLVSKLEAVVCSACSFIEDSRAQAPCSILNIARWVETSKFLLALARQVDGFVQGCCKEAWMQAAMTLANVAEYVSSLGFNLELCRVALSKVHAATGSLTLDEVVKIGKDEAGIVETKAVIDAESLLKKATLELNSLKAEDSNLAKYLLHKLVRVGPNPTYDDDNVLVRLFEWVSSGMIAEQLGRGASAKVYKVMWLGAPVAKKTFDGPENQDFLQEVKILSQLCHPNITSMFCCNVNKRRCSIIMELMDGNLHDMMQSRLEENSDSPPFSILEGVDIMLQVGEGVNYLHDKMIAHRDLKSMNILVKRVEASKAEFGYVQAKVVDFGLSKTKESSTTYSNMTYNMGTFRWMAPEVISLVASNQRSHGGLIKLPKHNFKSDIYSFAMVCFEILSGEVPFQCEGTPRDVKKKVLEGLRPKLPDYCPPMLKDLIEKCWSQEPKERPTMGDVCSQLRHLKYLLMTSKMFQEYFTFCIMEPFEVEYLNIENLPWANQIVVNIFSPFLKKLLLTSSRTTVSFDGPELFHSYAKLMERRAYCEASLESSEHSSSADASQELQHITHLMRFMDEQFKEIKLMYADMERKRQVTWEMLWAFLPPGERVAYCDNLSCDLAHGDVLWTNYQNTQHGPMLYVTVTKQDSNNQTWSKNVFSKILRFSSKKSEKKTQDKSTHTITVPAFDNYCAFSGLDIHPVRLEEDPEDSFLGKISIAEIRECTDNFGPKSLIGKSSYAMVYYALLQGCVAAIKVFHESAQLDSEFLSQIDFVSRMKHENVVELIGYCLDGQWRVLAYEYATMGESLHDILHGKKGVQGAQPGRVLDWMQRVRIAIGAARGLEYLHETQVLPPVIRGDIQSNNILLFGSDFAKIDYFNFTNRPEWPFYEDRAIGFNPTCRAPEHDSDATSVRVTQKSDIFDFGVVLLELITGRKKFDVTISPRQSLLQWASRRLSEDKLQQLVDPKLGSDYPAKAVAKMAAIAAHCIQYDPDLRPTMNIVVKVLHEVATNIRKECGPQSRSQPQLLSSFV</sequence>
<dbReference type="SUPFAM" id="SSF56112">
    <property type="entry name" value="Protein kinase-like (PK-like)"/>
    <property type="match status" value="2"/>
</dbReference>
<keyword evidence="6 7" id="KW-0067">ATP-binding</keyword>
<dbReference type="EMBL" id="CM026422">
    <property type="protein sequence ID" value="KAG0586936.1"/>
    <property type="molecule type" value="Genomic_DNA"/>
</dbReference>
<evidence type="ECO:0000256" key="7">
    <source>
        <dbReference type="PROSITE-ProRule" id="PRU10141"/>
    </source>
</evidence>
<dbReference type="SMART" id="SM00220">
    <property type="entry name" value="S_TKc"/>
    <property type="match status" value="1"/>
</dbReference>
<dbReference type="Gene3D" id="1.10.510.10">
    <property type="entry name" value="Transferase(Phosphotransferase) domain 1"/>
    <property type="match status" value="2"/>
</dbReference>